<dbReference type="EMBL" id="LAZR01050286">
    <property type="protein sequence ID" value="KKK87688.1"/>
    <property type="molecule type" value="Genomic_DNA"/>
</dbReference>
<proteinExistence type="predicted"/>
<reference evidence="1" key="1">
    <citation type="journal article" date="2015" name="Nature">
        <title>Complex archaea that bridge the gap between prokaryotes and eukaryotes.</title>
        <authorList>
            <person name="Spang A."/>
            <person name="Saw J.H."/>
            <person name="Jorgensen S.L."/>
            <person name="Zaremba-Niedzwiedzka K."/>
            <person name="Martijn J."/>
            <person name="Lind A.E."/>
            <person name="van Eijk R."/>
            <person name="Schleper C."/>
            <person name="Guy L."/>
            <person name="Ettema T.J."/>
        </authorList>
    </citation>
    <scope>NUCLEOTIDE SEQUENCE</scope>
</reference>
<sequence>MGSVPWSLALAGLLVASVVGCASSRGVSLRSAPQSPLVDRLKLTSYWGPQASERTMQTLRVCNLADDLAEAWCLVTYVSNAAVDAICAGVPAIVTGACA</sequence>
<organism evidence="1">
    <name type="scientific">marine sediment metagenome</name>
    <dbReference type="NCBI Taxonomy" id="412755"/>
    <lineage>
        <taxon>unclassified sequences</taxon>
        <taxon>metagenomes</taxon>
        <taxon>ecological metagenomes</taxon>
    </lineage>
</organism>
<evidence type="ECO:0000313" key="1">
    <source>
        <dbReference type="EMBL" id="KKK87688.1"/>
    </source>
</evidence>
<feature type="non-terminal residue" evidence="1">
    <location>
        <position position="99"/>
    </location>
</feature>
<protein>
    <submittedName>
        <fullName evidence="1">Uncharacterized protein</fullName>
    </submittedName>
</protein>
<gene>
    <name evidence="1" type="ORF">LCGC14_2750750</name>
</gene>
<comment type="caution">
    <text evidence="1">The sequence shown here is derived from an EMBL/GenBank/DDBJ whole genome shotgun (WGS) entry which is preliminary data.</text>
</comment>
<name>A0A0F8Z214_9ZZZZ</name>
<accession>A0A0F8Z214</accession>
<dbReference type="AlphaFoldDB" id="A0A0F8Z214"/>